<comment type="similarity">
    <text evidence="1">Belongs to the ycf20 family.</text>
</comment>
<organism evidence="3">
    <name type="scientific">Koliella corcontica</name>
    <dbReference type="NCBI Taxonomy" id="155904"/>
    <lineage>
        <taxon>Eukaryota</taxon>
        <taxon>Viridiplantae</taxon>
        <taxon>Chlorophyta</taxon>
        <taxon>core chlorophytes</taxon>
        <taxon>Trebouxiophyceae</taxon>
        <taxon>Prasiolales</taxon>
        <taxon>Koliellaceae</taxon>
        <taxon>Koliella</taxon>
    </lineage>
</organism>
<dbReference type="EMBL" id="KM462874">
    <property type="protein sequence ID" value="AIT94532.1"/>
    <property type="molecule type" value="Genomic_DNA"/>
</dbReference>
<keyword evidence="3" id="KW-0934">Plastid</keyword>
<reference evidence="3" key="1">
    <citation type="journal article" date="2014" name="BMC Evol. Biol.">
        <title>Chloroplast phylogenomic analysis resolves deep-level relationships within the green algal class Trebouxiophyceae.</title>
        <authorList>
            <person name="Lemieux C."/>
            <person name="Otis C."/>
            <person name="Turmel M."/>
        </authorList>
    </citation>
    <scope>NUCLEOTIDE SEQUENCE</scope>
</reference>
<feature type="transmembrane region" description="Helical" evidence="2">
    <location>
        <begin position="94"/>
        <end position="113"/>
    </location>
</feature>
<dbReference type="InterPro" id="IPR007572">
    <property type="entry name" value="Uncharacterised_Ycf20"/>
</dbReference>
<dbReference type="GeneID" id="22159765"/>
<gene>
    <name evidence="3" type="primary">ycf20</name>
</gene>
<evidence type="ECO:0000256" key="2">
    <source>
        <dbReference type="SAM" id="Phobius"/>
    </source>
</evidence>
<feature type="transmembrane region" description="Helical" evidence="2">
    <location>
        <begin position="55"/>
        <end position="73"/>
    </location>
</feature>
<evidence type="ECO:0000313" key="3">
    <source>
        <dbReference type="EMBL" id="AIT94532.1"/>
    </source>
</evidence>
<dbReference type="Pfam" id="PF04483">
    <property type="entry name" value="DUF565"/>
    <property type="match status" value="1"/>
</dbReference>
<keyword evidence="3" id="KW-0150">Chloroplast</keyword>
<keyword evidence="2" id="KW-0812">Transmembrane</keyword>
<protein>
    <submittedName>
        <fullName evidence="3">Hypothetical chloroplast RF20</fullName>
    </submittedName>
</protein>
<feature type="transmembrane region" description="Helical" evidence="2">
    <location>
        <begin position="28"/>
        <end position="49"/>
    </location>
</feature>
<dbReference type="AlphaFoldDB" id="A0A097KMX5"/>
<keyword evidence="2" id="KW-1133">Transmembrane helix</keyword>
<accession>A0A097KMX5</accession>
<geneLocation type="chloroplast" evidence="3"/>
<evidence type="ECO:0000256" key="1">
    <source>
        <dbReference type="ARBA" id="ARBA00009846"/>
    </source>
</evidence>
<sequence length="114" mass="13708">MQNTRIFKLGYLFLEKTKKYYYCKKNKFTINLFFLFIGFILGNTFGTFLNTLRQYFIWDGYIITLLLIFLEIINKLIYNNQFINYKNKKAIKNLNFIKIGILFGFFIDAFKVGS</sequence>
<name>A0A097KMX5_9CHLO</name>
<keyword evidence="2" id="KW-0472">Membrane</keyword>
<dbReference type="RefSeq" id="YP_009105832.1">
    <property type="nucleotide sequence ID" value="NC_025536.1"/>
</dbReference>
<proteinExistence type="inferred from homology"/>